<dbReference type="SUPFAM" id="SSF117074">
    <property type="entry name" value="Hypothetical protein PA1324"/>
    <property type="match status" value="2"/>
</dbReference>
<name>A0A7W5DYT7_9BACT</name>
<feature type="compositionally biased region" description="Polar residues" evidence="4">
    <location>
        <begin position="709"/>
        <end position="720"/>
    </location>
</feature>
<protein>
    <submittedName>
        <fullName evidence="7">Putative repeat protein (TIGR01451 family)</fullName>
    </submittedName>
</protein>
<evidence type="ECO:0000313" key="7">
    <source>
        <dbReference type="EMBL" id="MBB3207003.1"/>
    </source>
</evidence>
<dbReference type="RefSeq" id="WP_184305392.1">
    <property type="nucleotide sequence ID" value="NZ_JACHXU010000008.1"/>
</dbReference>
<dbReference type="NCBIfam" id="TIGR01451">
    <property type="entry name" value="B_ant_repeat"/>
    <property type="match status" value="3"/>
</dbReference>
<dbReference type="InterPro" id="IPR047589">
    <property type="entry name" value="DUF11_rpt"/>
</dbReference>
<dbReference type="Pfam" id="PF01345">
    <property type="entry name" value="DUF11"/>
    <property type="match status" value="3"/>
</dbReference>
<evidence type="ECO:0000256" key="4">
    <source>
        <dbReference type="SAM" id="MobiDB-lite"/>
    </source>
</evidence>
<organism evidence="7 8">
    <name type="scientific">Aporhodopirellula rubra</name>
    <dbReference type="NCBI Taxonomy" id="980271"/>
    <lineage>
        <taxon>Bacteria</taxon>
        <taxon>Pseudomonadati</taxon>
        <taxon>Planctomycetota</taxon>
        <taxon>Planctomycetia</taxon>
        <taxon>Pirellulales</taxon>
        <taxon>Pirellulaceae</taxon>
        <taxon>Aporhodopirellula</taxon>
    </lineage>
</organism>
<sequence>MPRKSTHTKRHLGYPRRLRVESLESRKLLASDVLVSAIDAPSNGDANHSTMSLIDLRDGEVSPVVPASQLQSSVDDSDEGVSGLAILPDGTVIAAASTESGRDGVLASELVVRNSLGGVVMRRVAVELDGSPVSVADLTNDSTGRVFGVTASLSGPTESAKLIEIDPLTGDAILIGDTGLPGQVSIAMHPDGTLYATSQDGGFSPLTLHRLDVTDASVIESNSISDHTPYGFTTGLAVHPDSGLLYGSESHLGRFFTIDPVTHSRAFLSTQSPLRGVSGDVAFTTRRDSGDVRQLLYAGFNQGSDGFTIDNSGGEIGGLWHRSFGRREDGLLNHSLSGSFYYGLFEGPDGGGSTILDRYHRGVISSPEVALPAEGTSILSFSYLLDARPELTRDFVTVSVDDGTTVTPILTRADGTLPETAGDWLTATYDLTAYAGQTVSIDFEFDSGDPVNEDPEGWYVDDVVIVHLADPAPLTADVSIAKTVDDATPNEGQVITYTLTAANSSDSVGTATGVVVTDVLPVGVAFESAVASEGDYDSLTGIWDGIDLVPGETATLSLSVIVSAGTNAETLVNVATIESDLEDPDASNNEVEVPVTVNSVDLSVVKSVDDAMPTVGDSVTFEMVVANSPASNAVATGVTLVDVLPTGFSFVSASDGGVYDEASRTISWSLPDVGVGEQLAVSVIAGVDIDSAALTLVNLARVSAGETDPNLNNNESTQTVVPKPKPSANLSVDKSVSNPTPVEGDQVVYTIVAGNSNSSLSDASGVTVVDVLPDGVSLVSFTVTAGTFNEETGVWTVGSLARGVSETLALTVSVNAGTAGTSVANTAVIEGDEDDPDLSDNTDTETMTPQPIATQTVQFIAPLSVFRAGTPVLPAPSQIAALGFVWDDANQDGIWDASESAVNGATVSLFQGATLFGSSQTGSFDLDGSGEINPQTESGIYFFAAGSVLDGTYQVRVDLPSSVTTTFPATGELEIEIDQSAPISQRPIGTAGQPSETETSATNIGISRDFINSPTEDIGTIVGYSWADINQNGQWDANEEVRKGVQYFLDLNDDGVIDPQLEPVSITDDEGRYRFGSLTPGSYVVRENDFDRDNLLNPGGGIVIVSTFPSPAADGLSPSHTVVVNGGEVVQADTGTAQSPNFGAMEIGRYVRPADVYQDWFTEYPLLQDALTVTQSFTVENNSGNSFSITEINELNLDIRESDYVSVKQVASDGSLIDPVFPLSVAADRSVEFIAFYAPVQRDATGQVLSQQPDWLGPAVDRAAHTFGDDAAIEVVTDGGLRYPVRLIGGSTFDSDINYDGVVDVIDAGLLNDLLIREPVAREQTTRFDPSKDINVRCPNGADQTTGTCVFPVGGDPVREISLGDFGPINVEIDQSVRTAIALEVPLPPPESTSVAESMSVTESTSVAGVQSGLLGGEPLERLTSSQTSLSELLDAFCLAEPDVGDRENHTSMEGLPVERLVATNLEDIAVADSEEVDVEVSWCDPSAADVNRDEDDERLRAVDEVFGMLV</sequence>
<evidence type="ECO:0000256" key="2">
    <source>
        <dbReference type="ARBA" id="ARBA00022525"/>
    </source>
</evidence>
<evidence type="ECO:0000259" key="6">
    <source>
        <dbReference type="Pfam" id="PF17210"/>
    </source>
</evidence>
<evidence type="ECO:0000256" key="3">
    <source>
        <dbReference type="ARBA" id="ARBA00022729"/>
    </source>
</evidence>
<feature type="domain" description="SD-repeat containing protein B" evidence="6">
    <location>
        <begin position="884"/>
        <end position="972"/>
    </location>
</feature>
<dbReference type="Gene3D" id="2.60.40.3080">
    <property type="match status" value="1"/>
</dbReference>
<accession>A0A7W5DYT7</accession>
<feature type="compositionally biased region" description="Polar residues" evidence="4">
    <location>
        <begin position="728"/>
        <end position="739"/>
    </location>
</feature>
<dbReference type="SUPFAM" id="SSF63829">
    <property type="entry name" value="Calcium-dependent phosphotriesterase"/>
    <property type="match status" value="1"/>
</dbReference>
<dbReference type="EMBL" id="JACHXU010000008">
    <property type="protein sequence ID" value="MBB3207003.1"/>
    <property type="molecule type" value="Genomic_DNA"/>
</dbReference>
<evidence type="ECO:0000256" key="1">
    <source>
        <dbReference type="ARBA" id="ARBA00004613"/>
    </source>
</evidence>
<dbReference type="InterPro" id="IPR013783">
    <property type="entry name" value="Ig-like_fold"/>
</dbReference>
<keyword evidence="3" id="KW-0732">Signal</keyword>
<feature type="domain" description="DUF11" evidence="5">
    <location>
        <begin position="477"/>
        <end position="593"/>
    </location>
</feature>
<dbReference type="GO" id="GO:0005576">
    <property type="term" value="C:extracellular region"/>
    <property type="evidence" value="ECO:0007669"/>
    <property type="project" value="UniProtKB-SubCell"/>
</dbReference>
<dbReference type="InterPro" id="IPR033764">
    <property type="entry name" value="Sdr_B"/>
</dbReference>
<dbReference type="Pfam" id="PF17210">
    <property type="entry name" value="SdrD_B"/>
    <property type="match status" value="1"/>
</dbReference>
<keyword evidence="8" id="KW-1185">Reference proteome</keyword>
<comment type="caution">
    <text evidence="7">The sequence shown here is derived from an EMBL/GenBank/DDBJ whole genome shotgun (WGS) entry which is preliminary data.</text>
</comment>
<dbReference type="Proteomes" id="UP000536179">
    <property type="component" value="Unassembled WGS sequence"/>
</dbReference>
<keyword evidence="2" id="KW-0964">Secreted</keyword>
<feature type="domain" description="DUF11" evidence="5">
    <location>
        <begin position="601"/>
        <end position="720"/>
    </location>
</feature>
<evidence type="ECO:0000259" key="5">
    <source>
        <dbReference type="Pfam" id="PF01345"/>
    </source>
</evidence>
<comment type="subcellular location">
    <subcellularLocation>
        <location evidence="1">Secreted</location>
    </subcellularLocation>
</comment>
<feature type="region of interest" description="Disordered" evidence="4">
    <location>
        <begin position="705"/>
        <end position="739"/>
    </location>
</feature>
<proteinExistence type="predicted"/>
<dbReference type="InterPro" id="IPR001434">
    <property type="entry name" value="OmcB-like_DUF11"/>
</dbReference>
<reference evidence="7 8" key="1">
    <citation type="submission" date="2020-08" db="EMBL/GenBank/DDBJ databases">
        <title>Genomic Encyclopedia of Type Strains, Phase III (KMG-III): the genomes of soil and plant-associated and newly described type strains.</title>
        <authorList>
            <person name="Whitman W."/>
        </authorList>
    </citation>
    <scope>NUCLEOTIDE SEQUENCE [LARGE SCALE GENOMIC DNA]</scope>
    <source>
        <strain evidence="7 8">CECT 8075</strain>
    </source>
</reference>
<dbReference type="InterPro" id="IPR051172">
    <property type="entry name" value="Chlamydia_OmcB"/>
</dbReference>
<dbReference type="Gene3D" id="2.60.40.1170">
    <property type="entry name" value="Mu homology domain, subdomain B"/>
    <property type="match status" value="1"/>
</dbReference>
<dbReference type="PANTHER" id="PTHR34819">
    <property type="entry name" value="LARGE CYSTEINE-RICH PERIPLASMIC PROTEIN OMCB"/>
    <property type="match status" value="1"/>
</dbReference>
<evidence type="ECO:0000313" key="8">
    <source>
        <dbReference type="Proteomes" id="UP000536179"/>
    </source>
</evidence>
<feature type="domain" description="DUF11" evidence="5">
    <location>
        <begin position="730"/>
        <end position="846"/>
    </location>
</feature>
<dbReference type="Gene3D" id="2.60.40.10">
    <property type="entry name" value="Immunoglobulins"/>
    <property type="match status" value="2"/>
</dbReference>
<dbReference type="PANTHER" id="PTHR34819:SF3">
    <property type="entry name" value="CELL SURFACE PROTEIN"/>
    <property type="match status" value="1"/>
</dbReference>
<gene>
    <name evidence="7" type="ORF">FHS27_002817</name>
</gene>